<keyword evidence="4" id="KW-0807">Transducer</keyword>
<dbReference type="GO" id="GO:0001664">
    <property type="term" value="F:G protein-coupled receptor binding"/>
    <property type="evidence" value="ECO:0007669"/>
    <property type="project" value="TreeGrafter"/>
</dbReference>
<dbReference type="InterPro" id="IPR011025">
    <property type="entry name" value="GproteinA_insert"/>
</dbReference>
<sequence>MIVSHSPTFNTWPPCPPANESELDRALRFEEEQEAKQISDAIDVALELEKQEKRKRRETKILLLGQAESGKSTILKQFQLYYTPKAFQAEAEAWKAVIHLNLVRSVNFILDIVSGSTSDITHGKDSAATYVSTSAAYRSSQSNWSTVTGGSEVIRSMRMRLSPLRQVEVILVKKLSAADSHRAPSLHAPILDEATPWYYGRASEVTVRGGSAWKALLKRRRITRGHGTMQDDLDKARQILDACKDDIAALWLDEQVQAGLRREGVYLQDQSGFFLDDAVRIASIDYEPTIQDILKARLQTIGVEEHALIMESGVDNISSLESGQTWLFYDVGGSKGQRVNAMIFLSSIAAFNQVLLEDRTVNRLLDSFTLWKSICSSRLLLHVTFILLMNKCDLLDAKLKSGEQFVRYVKSYKNGSNDLEHVAEYLKNKFTAIHRSQHGRKRHLHVHMTTAIDIKVMKQVLVRIREAILVDNLEATDLL</sequence>
<organism evidence="7 8">
    <name type="scientific">Meripilus lineatus</name>
    <dbReference type="NCBI Taxonomy" id="2056292"/>
    <lineage>
        <taxon>Eukaryota</taxon>
        <taxon>Fungi</taxon>
        <taxon>Dikarya</taxon>
        <taxon>Basidiomycota</taxon>
        <taxon>Agaricomycotina</taxon>
        <taxon>Agaricomycetes</taxon>
        <taxon>Polyporales</taxon>
        <taxon>Meripilaceae</taxon>
        <taxon>Meripilus</taxon>
    </lineage>
</organism>
<evidence type="ECO:0000256" key="3">
    <source>
        <dbReference type="ARBA" id="ARBA00023134"/>
    </source>
</evidence>
<dbReference type="GO" id="GO:0005834">
    <property type="term" value="C:heterotrimeric G-protein complex"/>
    <property type="evidence" value="ECO:0007669"/>
    <property type="project" value="TreeGrafter"/>
</dbReference>
<dbReference type="PANTHER" id="PTHR10218:SF360">
    <property type="entry name" value="GUANINE NUCLEOTIDE-BINDING PROTEIN SUBUNIT ALPHA HOMOLOG"/>
    <property type="match status" value="1"/>
</dbReference>
<feature type="binding site" evidence="5">
    <location>
        <begin position="390"/>
        <end position="393"/>
    </location>
    <ligand>
        <name>GTP</name>
        <dbReference type="ChEBI" id="CHEBI:37565"/>
    </ligand>
</feature>
<dbReference type="InterPro" id="IPR027417">
    <property type="entry name" value="P-loop_NTPase"/>
</dbReference>
<keyword evidence="2 5" id="KW-0547">Nucleotide-binding</keyword>
<dbReference type="Proteomes" id="UP001212997">
    <property type="component" value="Unassembled WGS sequence"/>
</dbReference>
<evidence type="ECO:0000256" key="5">
    <source>
        <dbReference type="PIRSR" id="PIRSR601019-1"/>
    </source>
</evidence>
<proteinExistence type="predicted"/>
<protein>
    <submittedName>
        <fullName evidence="7">Uncharacterized protein</fullName>
    </submittedName>
</protein>
<feature type="binding site" evidence="5">
    <location>
        <position position="451"/>
    </location>
    <ligand>
        <name>GTP</name>
        <dbReference type="ChEBI" id="CHEBI:37565"/>
    </ligand>
</feature>
<evidence type="ECO:0000256" key="2">
    <source>
        <dbReference type="ARBA" id="ARBA00022741"/>
    </source>
</evidence>
<dbReference type="GO" id="GO:0005525">
    <property type="term" value="F:GTP binding"/>
    <property type="evidence" value="ECO:0007669"/>
    <property type="project" value="UniProtKB-KW"/>
</dbReference>
<keyword evidence="6" id="KW-0460">Magnesium</keyword>
<accession>A0AAD5YF88</accession>
<evidence type="ECO:0000256" key="1">
    <source>
        <dbReference type="ARBA" id="ARBA00022723"/>
    </source>
</evidence>
<keyword evidence="1 6" id="KW-0479">Metal-binding</keyword>
<gene>
    <name evidence="7" type="ORF">NLI96_g4944</name>
</gene>
<keyword evidence="8" id="KW-1185">Reference proteome</keyword>
<dbReference type="FunFam" id="3.40.50.300:FF:000692">
    <property type="entry name" value="Guanine nucleotide-binding protein subunit alpha"/>
    <property type="match status" value="1"/>
</dbReference>
<keyword evidence="3 5" id="KW-0342">GTP-binding</keyword>
<evidence type="ECO:0000313" key="8">
    <source>
        <dbReference type="Proteomes" id="UP001212997"/>
    </source>
</evidence>
<dbReference type="PROSITE" id="PS51882">
    <property type="entry name" value="G_ALPHA"/>
    <property type="match status" value="1"/>
</dbReference>
<dbReference type="SUPFAM" id="SSF47895">
    <property type="entry name" value="Transducin (alpha subunit), insertion domain"/>
    <property type="match status" value="1"/>
</dbReference>
<dbReference type="Gene3D" id="3.40.50.300">
    <property type="entry name" value="P-loop containing nucleotide triphosphate hydrolases"/>
    <property type="match status" value="2"/>
</dbReference>
<dbReference type="GO" id="GO:0005737">
    <property type="term" value="C:cytoplasm"/>
    <property type="evidence" value="ECO:0007669"/>
    <property type="project" value="TreeGrafter"/>
</dbReference>
<dbReference type="PANTHER" id="PTHR10218">
    <property type="entry name" value="GTP-BINDING PROTEIN ALPHA SUBUNIT"/>
    <property type="match status" value="1"/>
</dbReference>
<dbReference type="Pfam" id="PF00503">
    <property type="entry name" value="G-alpha"/>
    <property type="match status" value="1"/>
</dbReference>
<dbReference type="SMART" id="SM00275">
    <property type="entry name" value="G_alpha"/>
    <property type="match status" value="1"/>
</dbReference>
<dbReference type="Gene3D" id="1.10.400.10">
    <property type="entry name" value="GI Alpha 1, domain 2-like"/>
    <property type="match status" value="1"/>
</dbReference>
<dbReference type="GO" id="GO:0003924">
    <property type="term" value="F:GTPase activity"/>
    <property type="evidence" value="ECO:0007669"/>
    <property type="project" value="InterPro"/>
</dbReference>
<dbReference type="AlphaFoldDB" id="A0AAD5YF88"/>
<dbReference type="GO" id="GO:0007188">
    <property type="term" value="P:adenylate cyclase-modulating G protein-coupled receptor signaling pathway"/>
    <property type="evidence" value="ECO:0007669"/>
    <property type="project" value="TreeGrafter"/>
</dbReference>
<dbReference type="EMBL" id="JANAWD010000152">
    <property type="protein sequence ID" value="KAJ3485473.1"/>
    <property type="molecule type" value="Genomic_DNA"/>
</dbReference>
<name>A0AAD5YF88_9APHY</name>
<dbReference type="GO" id="GO:0031683">
    <property type="term" value="F:G-protein beta/gamma-subunit complex binding"/>
    <property type="evidence" value="ECO:0007669"/>
    <property type="project" value="InterPro"/>
</dbReference>
<feature type="binding site" evidence="6">
    <location>
        <position position="300"/>
    </location>
    <ligand>
        <name>Mg(2+)</name>
        <dbReference type="ChEBI" id="CHEBI:18420"/>
    </ligand>
</feature>
<dbReference type="SUPFAM" id="SSF52540">
    <property type="entry name" value="P-loop containing nucleoside triphosphate hydrolases"/>
    <property type="match status" value="1"/>
</dbReference>
<evidence type="ECO:0000256" key="6">
    <source>
        <dbReference type="PIRSR" id="PIRSR601019-2"/>
    </source>
</evidence>
<dbReference type="PRINTS" id="PR00318">
    <property type="entry name" value="GPROTEINA"/>
</dbReference>
<reference evidence="7" key="1">
    <citation type="submission" date="2022-07" db="EMBL/GenBank/DDBJ databases">
        <title>Genome Sequence of Physisporinus lineatus.</title>
        <authorList>
            <person name="Buettner E."/>
        </authorList>
    </citation>
    <scope>NUCLEOTIDE SEQUENCE</scope>
    <source>
        <strain evidence="7">VT162</strain>
    </source>
</reference>
<evidence type="ECO:0000313" key="7">
    <source>
        <dbReference type="EMBL" id="KAJ3485473.1"/>
    </source>
</evidence>
<dbReference type="InterPro" id="IPR001019">
    <property type="entry name" value="Gprotein_alpha_su"/>
</dbReference>
<evidence type="ECO:0000256" key="4">
    <source>
        <dbReference type="ARBA" id="ARBA00023224"/>
    </source>
</evidence>
<feature type="binding site" evidence="5">
    <location>
        <begin position="294"/>
        <end position="300"/>
    </location>
    <ligand>
        <name>GTP</name>
        <dbReference type="ChEBI" id="CHEBI:37565"/>
    </ligand>
</feature>
<dbReference type="GO" id="GO:0046872">
    <property type="term" value="F:metal ion binding"/>
    <property type="evidence" value="ECO:0007669"/>
    <property type="project" value="UniProtKB-KW"/>
</dbReference>
<comment type="caution">
    <text evidence="7">The sequence shown here is derived from an EMBL/GenBank/DDBJ whole genome shotgun (WGS) entry which is preliminary data.</text>
</comment>